<gene>
    <name evidence="3" type="ORF">LPJSA22_00632</name>
</gene>
<proteinExistence type="predicted"/>
<organism evidence="3 4">
    <name type="scientific">Lactiplantibacillus plantarum</name>
    <name type="common">Lactobacillus plantarum</name>
    <dbReference type="NCBI Taxonomy" id="1590"/>
    <lineage>
        <taxon>Bacteria</taxon>
        <taxon>Bacillati</taxon>
        <taxon>Bacillota</taxon>
        <taxon>Bacilli</taxon>
        <taxon>Lactobacillales</taxon>
        <taxon>Lactobacillaceae</taxon>
        <taxon>Lactiplantibacillus</taxon>
    </lineage>
</organism>
<reference evidence="3 4" key="1">
    <citation type="submission" date="2016-08" db="EMBL/GenBank/DDBJ databases">
        <title>Genome sequencing of Lactobacillus plantarum JSA22, isolated from fermented soybean paste.</title>
        <authorList>
            <person name="Choi H.S."/>
        </authorList>
    </citation>
    <scope>NUCLEOTIDE SEQUENCE [LARGE SCALE GENOMIC DNA]</scope>
    <source>
        <strain evidence="3 4">JSA22</strain>
    </source>
</reference>
<dbReference type="PANTHER" id="PTHR46558:SF4">
    <property type="entry name" value="DNA-BIDING PHAGE PROTEIN"/>
    <property type="match status" value="1"/>
</dbReference>
<feature type="domain" description="HTH cro/C1-type" evidence="2">
    <location>
        <begin position="7"/>
        <end position="61"/>
    </location>
</feature>
<accession>A0A1E3KQ00</accession>
<dbReference type="SUPFAM" id="SSF47413">
    <property type="entry name" value="lambda repressor-like DNA-binding domains"/>
    <property type="match status" value="1"/>
</dbReference>
<dbReference type="PANTHER" id="PTHR46558">
    <property type="entry name" value="TRACRIPTIONAL REGULATORY PROTEIN-RELATED-RELATED"/>
    <property type="match status" value="1"/>
</dbReference>
<evidence type="ECO:0000313" key="4">
    <source>
        <dbReference type="Proteomes" id="UP000094892"/>
    </source>
</evidence>
<dbReference type="InterPro" id="IPR010982">
    <property type="entry name" value="Lambda_DNA-bd_dom_sf"/>
</dbReference>
<dbReference type="PATRIC" id="fig|1590.306.peg.635"/>
<keyword evidence="1" id="KW-0238">DNA-binding</keyword>
<dbReference type="Pfam" id="PF01381">
    <property type="entry name" value="HTH_3"/>
    <property type="match status" value="1"/>
</dbReference>
<sequence length="89" mass="10374">MLKPNTLKTIRERKGLTQEELAFVLKVNQRTISKWEHGKSVPSVAIMQLLEDYLGVKKEELFYGAFNYKRLLNLNLKQQNEVKPKEAAK</sequence>
<dbReference type="RefSeq" id="WP_069302406.1">
    <property type="nucleotide sequence ID" value="NZ_CP176397.1"/>
</dbReference>
<evidence type="ECO:0000313" key="3">
    <source>
        <dbReference type="EMBL" id="ODO60687.1"/>
    </source>
</evidence>
<evidence type="ECO:0000259" key="2">
    <source>
        <dbReference type="PROSITE" id="PS50943"/>
    </source>
</evidence>
<dbReference type="PROSITE" id="PS50943">
    <property type="entry name" value="HTH_CROC1"/>
    <property type="match status" value="1"/>
</dbReference>
<evidence type="ECO:0000256" key="1">
    <source>
        <dbReference type="ARBA" id="ARBA00023125"/>
    </source>
</evidence>
<name>A0A1E3KQ00_LACPN</name>
<dbReference type="EMBL" id="MCOL01000001">
    <property type="protein sequence ID" value="ODO60687.1"/>
    <property type="molecule type" value="Genomic_DNA"/>
</dbReference>
<dbReference type="SMART" id="SM00530">
    <property type="entry name" value="HTH_XRE"/>
    <property type="match status" value="1"/>
</dbReference>
<dbReference type="InterPro" id="IPR001387">
    <property type="entry name" value="Cro/C1-type_HTH"/>
</dbReference>
<dbReference type="CDD" id="cd00093">
    <property type="entry name" value="HTH_XRE"/>
    <property type="match status" value="1"/>
</dbReference>
<dbReference type="Gene3D" id="1.10.260.40">
    <property type="entry name" value="lambda repressor-like DNA-binding domains"/>
    <property type="match status" value="1"/>
</dbReference>
<dbReference type="GO" id="GO:0003677">
    <property type="term" value="F:DNA binding"/>
    <property type="evidence" value="ECO:0007669"/>
    <property type="project" value="UniProtKB-KW"/>
</dbReference>
<dbReference type="AlphaFoldDB" id="A0A1E3KQ00"/>
<protein>
    <recommendedName>
        <fullName evidence="2">HTH cro/C1-type domain-containing protein</fullName>
    </recommendedName>
</protein>
<dbReference type="Proteomes" id="UP000094892">
    <property type="component" value="Unassembled WGS sequence"/>
</dbReference>
<comment type="caution">
    <text evidence="3">The sequence shown here is derived from an EMBL/GenBank/DDBJ whole genome shotgun (WGS) entry which is preliminary data.</text>
</comment>